<dbReference type="PATRIC" id="fig|1335616.4.peg.1048"/>
<accession>A0A0D1A9D2</accession>
<feature type="transmembrane region" description="Helical" evidence="1">
    <location>
        <begin position="188"/>
        <end position="208"/>
    </location>
</feature>
<evidence type="ECO:0000313" key="4">
    <source>
        <dbReference type="Proteomes" id="UP000032279"/>
    </source>
</evidence>
<evidence type="ECO:0000259" key="2">
    <source>
        <dbReference type="SMART" id="SM00014"/>
    </source>
</evidence>
<feature type="transmembrane region" description="Helical" evidence="1">
    <location>
        <begin position="128"/>
        <end position="149"/>
    </location>
</feature>
<dbReference type="AlphaFoldDB" id="A0A0D1A9D2"/>
<organism evidence="3 4">
    <name type="scientific">Paucilactobacillus wasatchensis</name>
    <dbReference type="NCBI Taxonomy" id="1335616"/>
    <lineage>
        <taxon>Bacteria</taxon>
        <taxon>Bacillati</taxon>
        <taxon>Bacillota</taxon>
        <taxon>Bacilli</taxon>
        <taxon>Lactobacillales</taxon>
        <taxon>Lactobacillaceae</taxon>
        <taxon>Paucilactobacillus</taxon>
    </lineage>
</organism>
<protein>
    <submittedName>
        <fullName evidence="3">Membrane-associated phospholipid phosphatase</fullName>
    </submittedName>
</protein>
<name>A0A0D1A9D2_9LACO</name>
<dbReference type="STRING" id="1335616.WDC_1043"/>
<feature type="transmembrane region" description="Helical" evidence="1">
    <location>
        <begin position="161"/>
        <end position="182"/>
    </location>
</feature>
<dbReference type="Proteomes" id="UP000032279">
    <property type="component" value="Unassembled WGS sequence"/>
</dbReference>
<proteinExistence type="predicted"/>
<reference evidence="3 4" key="1">
    <citation type="submission" date="2013-08" db="EMBL/GenBank/DDBJ databases">
        <title>Lactobacillus wasatchii sp. WDC04, a late gas producing bacteria isolated from aged chedder cheese.</title>
        <authorList>
            <person name="Oberg C.J."/>
            <person name="Culumber M."/>
            <person name="McMahon D.J."/>
            <person name="Broadbent J.R."/>
            <person name="Oberg T.S."/>
            <person name="Ortaki F."/>
        </authorList>
    </citation>
    <scope>NUCLEOTIDE SEQUENCE [LARGE SCALE GENOMIC DNA]</scope>
    <source>
        <strain evidence="3 4">WDC04</strain>
    </source>
</reference>
<dbReference type="PANTHER" id="PTHR14969">
    <property type="entry name" value="SPHINGOSINE-1-PHOSPHATE PHOSPHOHYDROLASE"/>
    <property type="match status" value="1"/>
</dbReference>
<evidence type="ECO:0000313" key="3">
    <source>
        <dbReference type="EMBL" id="KIS03351.1"/>
    </source>
</evidence>
<dbReference type="EMBL" id="AWTT01000022">
    <property type="protein sequence ID" value="KIS03351.1"/>
    <property type="molecule type" value="Genomic_DNA"/>
</dbReference>
<dbReference type="InterPro" id="IPR000326">
    <property type="entry name" value="PAP2/HPO"/>
</dbReference>
<dbReference type="PANTHER" id="PTHR14969:SF13">
    <property type="entry name" value="AT30094P"/>
    <property type="match status" value="1"/>
</dbReference>
<comment type="caution">
    <text evidence="3">The sequence shown here is derived from an EMBL/GenBank/DDBJ whole genome shotgun (WGS) entry which is preliminary data.</text>
</comment>
<dbReference type="Pfam" id="PF01569">
    <property type="entry name" value="PAP2"/>
    <property type="match status" value="1"/>
</dbReference>
<feature type="transmembrane region" description="Helical" evidence="1">
    <location>
        <begin position="91"/>
        <end position="108"/>
    </location>
</feature>
<feature type="transmembrane region" description="Helical" evidence="1">
    <location>
        <begin position="12"/>
        <end position="29"/>
    </location>
</feature>
<keyword evidence="1" id="KW-1133">Transmembrane helix</keyword>
<keyword evidence="1" id="KW-0472">Membrane</keyword>
<feature type="transmembrane region" description="Helical" evidence="1">
    <location>
        <begin position="59"/>
        <end position="84"/>
    </location>
</feature>
<gene>
    <name evidence="3" type="ORF">WDC_1043</name>
</gene>
<dbReference type="SMART" id="SM00014">
    <property type="entry name" value="acidPPc"/>
    <property type="match status" value="1"/>
</dbReference>
<dbReference type="RefSeq" id="WP_052497801.1">
    <property type="nucleotide sequence ID" value="NZ_AWTT01000022.1"/>
</dbReference>
<keyword evidence="1" id="KW-0812">Transmembrane</keyword>
<dbReference type="SUPFAM" id="SSF48317">
    <property type="entry name" value="Acid phosphatase/Vanadium-dependent haloperoxidase"/>
    <property type="match status" value="1"/>
</dbReference>
<dbReference type="Gene3D" id="1.20.144.10">
    <property type="entry name" value="Phosphatidic acid phosphatase type 2/haloperoxidase"/>
    <property type="match status" value="2"/>
</dbReference>
<sequence length="213" mass="24094">MGASHRLSKSQTILVLIAVALFILLYGGVQQDANWVQSFDFTLIHWIRFPQTNWESLLLTWYTTFFNTIPMMVIVVIGTIIFAIDHRNNSALFFILVPAVGSLINTGIKNIVRRPRPNFDLLMHYGGYSFPSGHAIGATLVLGSIIVLVQYNIVIRWQRWVTNFILLLLILLVGYSRVYVGVHYPSDVVAGFCLGFIILMLGQMAFGFRKVVK</sequence>
<evidence type="ECO:0000256" key="1">
    <source>
        <dbReference type="SAM" id="Phobius"/>
    </source>
</evidence>
<feature type="domain" description="Phosphatidic acid phosphatase type 2/haloperoxidase" evidence="2">
    <location>
        <begin position="91"/>
        <end position="203"/>
    </location>
</feature>
<dbReference type="OrthoDB" id="9789113at2"/>
<dbReference type="InterPro" id="IPR036938">
    <property type="entry name" value="PAP2/HPO_sf"/>
</dbReference>
<keyword evidence="4" id="KW-1185">Reference proteome</keyword>
<dbReference type="CDD" id="cd03392">
    <property type="entry name" value="PAP2_like_2"/>
    <property type="match status" value="1"/>
</dbReference>